<dbReference type="Proteomes" id="UP000323506">
    <property type="component" value="Chromosome D07"/>
</dbReference>
<keyword evidence="2" id="KW-0633">Potassium transport</keyword>
<evidence type="ECO:0000313" key="6">
    <source>
        <dbReference type="EMBL" id="TYG61316.1"/>
    </source>
</evidence>
<feature type="transmembrane region" description="Helical" evidence="5">
    <location>
        <begin position="56"/>
        <end position="81"/>
    </location>
</feature>
<dbReference type="GO" id="GO:0090333">
    <property type="term" value="P:regulation of stomatal closure"/>
    <property type="evidence" value="ECO:0007669"/>
    <property type="project" value="TreeGrafter"/>
</dbReference>
<dbReference type="GO" id="GO:0098719">
    <property type="term" value="P:sodium ion import across plasma membrane"/>
    <property type="evidence" value="ECO:0007669"/>
    <property type="project" value="TreeGrafter"/>
</dbReference>
<keyword evidence="3" id="KW-0630">Potassium</keyword>
<keyword evidence="5" id="KW-0812">Transmembrane</keyword>
<evidence type="ECO:0000256" key="2">
    <source>
        <dbReference type="ARBA" id="ARBA00022538"/>
    </source>
</evidence>
<keyword evidence="4" id="KW-0406">Ion transport</keyword>
<keyword evidence="1" id="KW-0813">Transport</keyword>
<keyword evidence="5" id="KW-0472">Membrane</keyword>
<dbReference type="EMBL" id="CM017707">
    <property type="protein sequence ID" value="TYG61316.1"/>
    <property type="molecule type" value="Genomic_DNA"/>
</dbReference>
<evidence type="ECO:0000313" key="7">
    <source>
        <dbReference type="Proteomes" id="UP000323506"/>
    </source>
</evidence>
<dbReference type="GO" id="GO:0015385">
    <property type="term" value="F:sodium:proton antiporter activity"/>
    <property type="evidence" value="ECO:0007669"/>
    <property type="project" value="InterPro"/>
</dbReference>
<reference evidence="6 7" key="1">
    <citation type="submission" date="2019-06" db="EMBL/GenBank/DDBJ databases">
        <title>WGS assembly of Gossypium darwinii.</title>
        <authorList>
            <person name="Chen Z.J."/>
            <person name="Sreedasyam A."/>
            <person name="Ando A."/>
            <person name="Song Q."/>
            <person name="De L."/>
            <person name="Hulse-Kemp A."/>
            <person name="Ding M."/>
            <person name="Ye W."/>
            <person name="Kirkbride R."/>
            <person name="Jenkins J."/>
            <person name="Plott C."/>
            <person name="Lovell J."/>
            <person name="Lin Y.-M."/>
            <person name="Vaughn R."/>
            <person name="Liu B."/>
            <person name="Li W."/>
            <person name="Simpson S."/>
            <person name="Scheffler B."/>
            <person name="Saski C."/>
            <person name="Grover C."/>
            <person name="Hu G."/>
            <person name="Conover J."/>
            <person name="Carlson J."/>
            <person name="Shu S."/>
            <person name="Boston L."/>
            <person name="Williams M."/>
            <person name="Peterson D."/>
            <person name="Mcgee K."/>
            <person name="Jones D."/>
            <person name="Wendel J."/>
            <person name="Stelly D."/>
            <person name="Grimwood J."/>
            <person name="Schmutz J."/>
        </authorList>
    </citation>
    <scope>NUCLEOTIDE SEQUENCE [LARGE SCALE GENOMIC DNA]</scope>
    <source>
        <strain evidence="6">1808015.09</strain>
    </source>
</reference>
<keyword evidence="5" id="KW-1133">Transmembrane helix</keyword>
<protein>
    <submittedName>
        <fullName evidence="6">Uncharacterized protein</fullName>
    </submittedName>
</protein>
<dbReference type="InterPro" id="IPR004709">
    <property type="entry name" value="NaH_exchanger"/>
</dbReference>
<evidence type="ECO:0000256" key="1">
    <source>
        <dbReference type="ARBA" id="ARBA00022448"/>
    </source>
</evidence>
<dbReference type="AlphaFoldDB" id="A0A5D2C0L7"/>
<evidence type="ECO:0000256" key="5">
    <source>
        <dbReference type="SAM" id="Phobius"/>
    </source>
</evidence>
<sequence>MEEMEGDALVRGVGPYILNLTRSSHLLVFGEDLFFIYLLPPIIFNARFQVKKKQFFCNFITIMLFGAVGTLVSCTIISLGISNDLMEAIYSSANVLKRSTSIHWNKKQQSGFKSMKKKIQGATNEIRNVARIGHYTIPKEMNEVCNWLTARLGLEGYR</sequence>
<evidence type="ECO:0000256" key="3">
    <source>
        <dbReference type="ARBA" id="ARBA00022958"/>
    </source>
</evidence>
<evidence type="ECO:0000256" key="4">
    <source>
        <dbReference type="ARBA" id="ARBA00023065"/>
    </source>
</evidence>
<gene>
    <name evidence="6" type="ORF">ES288_D07G137900v1</name>
</gene>
<organism evidence="6 7">
    <name type="scientific">Gossypium darwinii</name>
    <name type="common">Darwin's cotton</name>
    <name type="synonym">Gossypium barbadense var. darwinii</name>
    <dbReference type="NCBI Taxonomy" id="34276"/>
    <lineage>
        <taxon>Eukaryota</taxon>
        <taxon>Viridiplantae</taxon>
        <taxon>Streptophyta</taxon>
        <taxon>Embryophyta</taxon>
        <taxon>Tracheophyta</taxon>
        <taxon>Spermatophyta</taxon>
        <taxon>Magnoliopsida</taxon>
        <taxon>eudicotyledons</taxon>
        <taxon>Gunneridae</taxon>
        <taxon>Pentapetalae</taxon>
        <taxon>rosids</taxon>
        <taxon>malvids</taxon>
        <taxon>Malvales</taxon>
        <taxon>Malvaceae</taxon>
        <taxon>Malvoideae</taxon>
        <taxon>Gossypium</taxon>
    </lineage>
</organism>
<keyword evidence="7" id="KW-1185">Reference proteome</keyword>
<name>A0A5D2C0L7_GOSDA</name>
<dbReference type="PRINTS" id="PR01084">
    <property type="entry name" value="NAHEXCHNGR"/>
</dbReference>
<dbReference type="GO" id="GO:0051453">
    <property type="term" value="P:regulation of intracellular pH"/>
    <property type="evidence" value="ECO:0007669"/>
    <property type="project" value="TreeGrafter"/>
</dbReference>
<dbReference type="InterPro" id="IPR018422">
    <property type="entry name" value="Cation/H_exchanger_CPA1"/>
</dbReference>
<accession>A0A5D2C0L7</accession>
<dbReference type="GO" id="GO:0005886">
    <property type="term" value="C:plasma membrane"/>
    <property type="evidence" value="ECO:0007669"/>
    <property type="project" value="TreeGrafter"/>
</dbReference>
<dbReference type="GO" id="GO:0015386">
    <property type="term" value="F:potassium:proton antiporter activity"/>
    <property type="evidence" value="ECO:0007669"/>
    <property type="project" value="TreeGrafter"/>
</dbReference>
<dbReference type="PANTHER" id="PTHR10110:SF117">
    <property type="entry name" value="SODIUM_HYDROGEN EXCHANGER 2"/>
    <property type="match status" value="1"/>
</dbReference>
<feature type="transmembrane region" description="Helical" evidence="5">
    <location>
        <begin position="26"/>
        <end position="44"/>
    </location>
</feature>
<dbReference type="PANTHER" id="PTHR10110">
    <property type="entry name" value="SODIUM/HYDROGEN EXCHANGER"/>
    <property type="match status" value="1"/>
</dbReference>
<proteinExistence type="predicted"/>